<evidence type="ECO:0000256" key="3">
    <source>
        <dbReference type="ARBA" id="ARBA00022989"/>
    </source>
</evidence>
<feature type="transmembrane region" description="Helical" evidence="5">
    <location>
        <begin position="12"/>
        <end position="34"/>
    </location>
</feature>
<feature type="transmembrane region" description="Helical" evidence="5">
    <location>
        <begin position="304"/>
        <end position="326"/>
    </location>
</feature>
<dbReference type="GO" id="GO:0055085">
    <property type="term" value="P:transmembrane transport"/>
    <property type="evidence" value="ECO:0007669"/>
    <property type="project" value="InterPro"/>
</dbReference>
<dbReference type="Pfam" id="PF03544">
    <property type="entry name" value="TonB_C"/>
    <property type="match status" value="1"/>
</dbReference>
<dbReference type="NCBIfam" id="TIGR01352">
    <property type="entry name" value="tonB_Cterm"/>
    <property type="match status" value="1"/>
</dbReference>
<feature type="transmembrane region" description="Helical" evidence="5">
    <location>
        <begin position="46"/>
        <end position="68"/>
    </location>
</feature>
<feature type="transmembrane region" description="Helical" evidence="5">
    <location>
        <begin position="103"/>
        <end position="124"/>
    </location>
</feature>
<keyword evidence="4 5" id="KW-0472">Membrane</keyword>
<evidence type="ECO:0000256" key="4">
    <source>
        <dbReference type="ARBA" id="ARBA00023136"/>
    </source>
</evidence>
<keyword evidence="5" id="KW-1003">Cell membrane</keyword>
<dbReference type="InterPro" id="IPR003538">
    <property type="entry name" value="TonB"/>
</dbReference>
<dbReference type="Gene3D" id="3.30.1150.10">
    <property type="match status" value="1"/>
</dbReference>
<dbReference type="GO" id="GO:0030288">
    <property type="term" value="C:outer membrane-bounded periplasmic space"/>
    <property type="evidence" value="ECO:0007669"/>
    <property type="project" value="InterPro"/>
</dbReference>
<dbReference type="PROSITE" id="PS52015">
    <property type="entry name" value="TONB_CTD"/>
    <property type="match status" value="1"/>
</dbReference>
<keyword evidence="5" id="KW-0813">Transport</keyword>
<dbReference type="InterPro" id="IPR052173">
    <property type="entry name" value="Beta-lactam_resp_regulator"/>
</dbReference>
<keyword evidence="5" id="KW-0653">Protein transport</keyword>
<evidence type="ECO:0000313" key="8">
    <source>
        <dbReference type="EMBL" id="RFF33009.1"/>
    </source>
</evidence>
<dbReference type="PANTHER" id="PTHR34978">
    <property type="entry name" value="POSSIBLE SENSOR-TRANSDUCER PROTEIN BLAR"/>
    <property type="match status" value="1"/>
</dbReference>
<comment type="function">
    <text evidence="5">Interacts with outer membrane receptor proteins that carry out high-affinity binding and energy dependent uptake into the periplasmic space of specific substrates. It could act to transduce energy from the cytoplasmic membrane to specific energy-requiring processes in the outer membrane, resulting in the release into the periplasm of ligands bound by these outer membrane proteins.</text>
</comment>
<evidence type="ECO:0000313" key="9">
    <source>
        <dbReference type="Proteomes" id="UP000260351"/>
    </source>
</evidence>
<reference evidence="8 9" key="1">
    <citation type="submission" date="2018-08" db="EMBL/GenBank/DDBJ databases">
        <title>Wenzhouxiangella salilacus sp. nov., a novel bacterium isolated from a saline lake in Xinjiang Province, China.</title>
        <authorList>
            <person name="Han S."/>
        </authorList>
    </citation>
    <scope>NUCLEOTIDE SEQUENCE [LARGE SCALE GENOMIC DNA]</scope>
    <source>
        <strain evidence="8 9">XDB06</strain>
    </source>
</reference>
<keyword evidence="3 5" id="KW-1133">Transmembrane helix</keyword>
<dbReference type="GO" id="GO:0015891">
    <property type="term" value="P:siderophore transport"/>
    <property type="evidence" value="ECO:0007669"/>
    <property type="project" value="InterPro"/>
</dbReference>
<dbReference type="GO" id="GO:0005886">
    <property type="term" value="C:plasma membrane"/>
    <property type="evidence" value="ECO:0007669"/>
    <property type="project" value="UniProtKB-SubCell"/>
</dbReference>
<feature type="compositionally biased region" description="Low complexity" evidence="6">
    <location>
        <begin position="468"/>
        <end position="484"/>
    </location>
</feature>
<proteinExistence type="inferred from homology"/>
<dbReference type="PANTHER" id="PTHR34978:SF3">
    <property type="entry name" value="SLR0241 PROTEIN"/>
    <property type="match status" value="1"/>
</dbReference>
<organism evidence="8 9">
    <name type="scientific">Wenzhouxiangella sediminis</name>
    <dbReference type="NCBI Taxonomy" id="1792836"/>
    <lineage>
        <taxon>Bacteria</taxon>
        <taxon>Pseudomonadati</taxon>
        <taxon>Pseudomonadota</taxon>
        <taxon>Gammaproteobacteria</taxon>
        <taxon>Chromatiales</taxon>
        <taxon>Wenzhouxiangellaceae</taxon>
        <taxon>Wenzhouxiangella</taxon>
    </lineage>
</organism>
<evidence type="ECO:0000259" key="7">
    <source>
        <dbReference type="PROSITE" id="PS52015"/>
    </source>
</evidence>
<dbReference type="CDD" id="cd07341">
    <property type="entry name" value="M56_BlaR1_MecR1_like"/>
    <property type="match status" value="1"/>
</dbReference>
<evidence type="ECO:0000256" key="2">
    <source>
        <dbReference type="ARBA" id="ARBA00022692"/>
    </source>
</evidence>
<keyword evidence="5" id="KW-0735">Signal-anchor</keyword>
<keyword evidence="2 5" id="KW-0812">Transmembrane</keyword>
<dbReference type="PRINTS" id="PR01374">
    <property type="entry name" value="TONBPROTEIN"/>
</dbReference>
<evidence type="ECO:0000256" key="6">
    <source>
        <dbReference type="SAM" id="MobiDB-lite"/>
    </source>
</evidence>
<feature type="domain" description="TonB C-terminal" evidence="7">
    <location>
        <begin position="481"/>
        <end position="578"/>
    </location>
</feature>
<dbReference type="InterPro" id="IPR037682">
    <property type="entry name" value="TonB_C"/>
</dbReference>
<name>A0A3E1KD21_9GAMM</name>
<comment type="subcellular location">
    <subcellularLocation>
        <location evidence="5">Cell inner membrane</location>
        <topology evidence="5">Single-pass membrane protein</topology>
        <orientation evidence="5">Periplasmic side</orientation>
    </subcellularLocation>
    <subcellularLocation>
        <location evidence="1">Membrane</location>
        <topology evidence="1">Single-pass membrane protein</topology>
    </subcellularLocation>
</comment>
<gene>
    <name evidence="8" type="ORF">DZC52_00150</name>
</gene>
<dbReference type="InterPro" id="IPR008756">
    <property type="entry name" value="Peptidase_M56"/>
</dbReference>
<dbReference type="Proteomes" id="UP000260351">
    <property type="component" value="Unassembled WGS sequence"/>
</dbReference>
<dbReference type="GO" id="GO:0015031">
    <property type="term" value="P:protein transport"/>
    <property type="evidence" value="ECO:0007669"/>
    <property type="project" value="UniProtKB-UniRule"/>
</dbReference>
<feature type="region of interest" description="Disordered" evidence="6">
    <location>
        <begin position="468"/>
        <end position="495"/>
    </location>
</feature>
<evidence type="ECO:0000256" key="5">
    <source>
        <dbReference type="RuleBase" id="RU362123"/>
    </source>
</evidence>
<sequence>MSWLDHALVEALGLSLLHFLWQGALIGLLYAASLPLMRGASAQSRYVTAVIAMALLALAPPVTLAVLLDGAAAATNAAVPNQSAAVSLSGLAAGATDGQATSIMQWIVAAWLAGVIVLSARLLMGWQFLRRLRRSADRVAAESLAPRLTALARRLAIGRPVAVAVSDGIRSPVVIGWLKPLVLLPPAVMTGLPTRQLEMVLAHELAHVRRLDHLVNLCQTVVETALFYHPVVRWVSRRIRVERENACDDLAVAVTDDRLAYVEMLASLEKLRFRGPRLALAVHDGQMLSRIRRLVERGRPDRQLGLTGPAMLLALVVAAVGGLQFVGDETERPANEPPSESVVTEVEPTRASDTAPARSQETTPPPARAASTEEDARPTPAANEPARVAQSVPDVDSPDPIGTPAELAGGSDPAPVSSEPPALPKMETDRLPPASEWIDRSVAASLEQSAGRELAMLERPALAVPELPAAPRPQAKAAEAARPAGGKLLERIEPEYPVRARQRGIDGSVEVEFLVTRDGSVSDVRVLDETPRGLSFGESAREAIADWRFEPFRENDQPIDHRVRLEVTFDLGDEPERECRKVIGSRIPRCY</sequence>
<dbReference type="OrthoDB" id="5764259at2"/>
<evidence type="ECO:0000256" key="1">
    <source>
        <dbReference type="ARBA" id="ARBA00004167"/>
    </source>
</evidence>
<keyword evidence="9" id="KW-1185">Reference proteome</keyword>
<comment type="similarity">
    <text evidence="5">Belongs to the TonB family.</text>
</comment>
<accession>A0A3E1KD21</accession>
<feature type="compositionally biased region" description="Low complexity" evidence="6">
    <location>
        <begin position="337"/>
        <end position="346"/>
    </location>
</feature>
<dbReference type="Gene3D" id="3.30.2010.10">
    <property type="entry name" value="Metalloproteases ('zincins'), catalytic domain"/>
    <property type="match status" value="1"/>
</dbReference>
<dbReference type="EMBL" id="QUZK01000002">
    <property type="protein sequence ID" value="RFF33009.1"/>
    <property type="molecule type" value="Genomic_DNA"/>
</dbReference>
<dbReference type="Pfam" id="PF05569">
    <property type="entry name" value="Peptidase_M56"/>
    <property type="match status" value="1"/>
</dbReference>
<dbReference type="RefSeq" id="WP_116649095.1">
    <property type="nucleotide sequence ID" value="NZ_QUZK01000002.1"/>
</dbReference>
<protein>
    <recommendedName>
        <fullName evidence="5">Protein TonB</fullName>
    </recommendedName>
</protein>
<comment type="caution">
    <text evidence="8">The sequence shown here is derived from an EMBL/GenBank/DDBJ whole genome shotgun (WGS) entry which is preliminary data.</text>
</comment>
<feature type="region of interest" description="Disordered" evidence="6">
    <location>
        <begin position="328"/>
        <end position="434"/>
    </location>
</feature>
<keyword evidence="5" id="KW-0997">Cell inner membrane</keyword>
<comment type="caution">
    <text evidence="5">Lacks conserved residue(s) required for the propagation of feature annotation.</text>
</comment>
<dbReference type="AlphaFoldDB" id="A0A3E1KD21"/>
<dbReference type="GO" id="GO:0031992">
    <property type="term" value="F:energy transducer activity"/>
    <property type="evidence" value="ECO:0007669"/>
    <property type="project" value="InterPro"/>
</dbReference>
<dbReference type="InterPro" id="IPR006260">
    <property type="entry name" value="TonB/TolA_C"/>
</dbReference>
<dbReference type="SUPFAM" id="SSF74653">
    <property type="entry name" value="TolA/TonB C-terminal domain"/>
    <property type="match status" value="1"/>
</dbReference>